<dbReference type="Proteomes" id="UP000190080">
    <property type="component" value="Unassembled WGS sequence"/>
</dbReference>
<feature type="domain" description="YqbQ/XkdQ" evidence="1">
    <location>
        <begin position="22"/>
        <end position="313"/>
    </location>
</feature>
<proteinExistence type="predicted"/>
<keyword evidence="3" id="KW-1185">Reference proteome</keyword>
<sequence length="323" mass="36976">MIEIFNYNKNKTINVTKLCESVSISGSKSEVARKLEIKLLYSILDKNHDRYAVPLGSKISVKYNGKEIFKGVVWQREFSSSNELSVTAYDYLIYILKSKVTRNVKNTTAEKAVESICSELGVSIGKLASPGVVVKKLIISQQTGYEAIMALYKQAAKSTGKKYMIVFEDGKLRVIQKGTHIENFEIRPDTNIISTTYNDTLDNMINKVKIYNDKKKYTGEVYREDWKKKFGLLQENYVKEDGVNAKAAAKNMLHGIDREFTVECLGDWRCRSGYEVDTRISYLSGLIKHAMYIDEDTHTWEVGSDKYTMQLTLNFDNEMDEEE</sequence>
<dbReference type="STRING" id="1450648.CLORY_35850"/>
<organism evidence="2 3">
    <name type="scientific">Clostridium oryzae</name>
    <dbReference type="NCBI Taxonomy" id="1450648"/>
    <lineage>
        <taxon>Bacteria</taxon>
        <taxon>Bacillati</taxon>
        <taxon>Bacillota</taxon>
        <taxon>Clostridia</taxon>
        <taxon>Eubacteriales</taxon>
        <taxon>Clostridiaceae</taxon>
        <taxon>Clostridium</taxon>
    </lineage>
</organism>
<evidence type="ECO:0000313" key="2">
    <source>
        <dbReference type="EMBL" id="OPJ58435.1"/>
    </source>
</evidence>
<dbReference type="SUPFAM" id="SSF69279">
    <property type="entry name" value="Phage tail proteins"/>
    <property type="match status" value="1"/>
</dbReference>
<reference evidence="2 3" key="1">
    <citation type="submission" date="2017-03" db="EMBL/GenBank/DDBJ databases">
        <title>Genome sequence of Clostridium oryzae DSM 28571.</title>
        <authorList>
            <person name="Poehlein A."/>
            <person name="Daniel R."/>
        </authorList>
    </citation>
    <scope>NUCLEOTIDE SEQUENCE [LARGE SCALE GENOMIC DNA]</scope>
    <source>
        <strain evidence="2 3">DSM 28571</strain>
    </source>
</reference>
<evidence type="ECO:0000259" key="1">
    <source>
        <dbReference type="Pfam" id="PF24032"/>
    </source>
</evidence>
<accession>A0A1V4IFJ7</accession>
<comment type="caution">
    <text evidence="2">The sequence shown here is derived from an EMBL/GenBank/DDBJ whole genome shotgun (WGS) entry which is preliminary data.</text>
</comment>
<evidence type="ECO:0000313" key="3">
    <source>
        <dbReference type="Proteomes" id="UP000190080"/>
    </source>
</evidence>
<name>A0A1V4IFJ7_9CLOT</name>
<dbReference type="InterPro" id="IPR056937">
    <property type="entry name" value="YqbQ/XkdQ"/>
</dbReference>
<protein>
    <submittedName>
        <fullName evidence="2">Phage late control protein Gpd</fullName>
    </submittedName>
</protein>
<dbReference type="Pfam" id="PF24032">
    <property type="entry name" value="YQBQ"/>
    <property type="match status" value="1"/>
</dbReference>
<gene>
    <name evidence="2" type="ORF">CLORY_35850</name>
</gene>
<dbReference type="EMBL" id="MZGV01000056">
    <property type="protein sequence ID" value="OPJ58435.1"/>
    <property type="molecule type" value="Genomic_DNA"/>
</dbReference>
<dbReference type="RefSeq" id="WP_079427027.1">
    <property type="nucleotide sequence ID" value="NZ_MZGV01000056.1"/>
</dbReference>
<dbReference type="OrthoDB" id="1698671at2"/>
<dbReference type="AlphaFoldDB" id="A0A1V4IFJ7"/>